<sequence>MMAHGFPNMFFTGFTQAGANASNSKTFIDQGFHIGYVASQALLRGAAVVEPTKQAQDAYIAHLRSVAVDNSTYINECTPSYFNNEGDTTKKRHIFGEPWGEGYYAFEAMLEKWRAAGDLAGLELTREPASVPAE</sequence>
<dbReference type="GO" id="GO:0016491">
    <property type="term" value="F:oxidoreductase activity"/>
    <property type="evidence" value="ECO:0007669"/>
    <property type="project" value="UniProtKB-KW"/>
</dbReference>
<keyword evidence="6" id="KW-0560">Oxidoreductase</keyword>
<evidence type="ECO:0000313" key="8">
    <source>
        <dbReference type="Proteomes" id="UP000515377"/>
    </source>
</evidence>
<gene>
    <name evidence="7" type="ORF">H3V42_31610</name>
</gene>
<comment type="cofactor">
    <cofactor evidence="1">
        <name>FAD</name>
        <dbReference type="ChEBI" id="CHEBI:57692"/>
    </cofactor>
</comment>
<evidence type="ECO:0000256" key="4">
    <source>
        <dbReference type="ARBA" id="ARBA00022827"/>
    </source>
</evidence>
<evidence type="ECO:0000256" key="3">
    <source>
        <dbReference type="ARBA" id="ARBA00022630"/>
    </source>
</evidence>
<geneLocation type="plasmid" evidence="7 8">
    <name>unnamed1</name>
</geneLocation>
<name>A0A9X7UFI4_SPHYA</name>
<dbReference type="EMBL" id="CP060123">
    <property type="protein sequence ID" value="QNG49396.1"/>
    <property type="molecule type" value="Genomic_DNA"/>
</dbReference>
<comment type="similarity">
    <text evidence="2">Belongs to the FAD-binding monooxygenase family.</text>
</comment>
<evidence type="ECO:0000256" key="5">
    <source>
        <dbReference type="ARBA" id="ARBA00022857"/>
    </source>
</evidence>
<evidence type="ECO:0000256" key="6">
    <source>
        <dbReference type="ARBA" id="ARBA00023002"/>
    </source>
</evidence>
<dbReference type="PANTHER" id="PTHR43098:SF2">
    <property type="entry name" value="FAD-BINDING MONOOXYGENASE AUSB-RELATED"/>
    <property type="match status" value="1"/>
</dbReference>
<dbReference type="PANTHER" id="PTHR43098">
    <property type="entry name" value="L-ORNITHINE N(5)-MONOOXYGENASE-RELATED"/>
    <property type="match status" value="1"/>
</dbReference>
<protein>
    <recommendedName>
        <fullName evidence="9">Monooxygenase</fullName>
    </recommendedName>
</protein>
<accession>A0A9X7UFI4</accession>
<evidence type="ECO:0008006" key="9">
    <source>
        <dbReference type="Google" id="ProtNLM"/>
    </source>
</evidence>
<keyword evidence="4" id="KW-0274">FAD</keyword>
<dbReference type="Proteomes" id="UP000515377">
    <property type="component" value="Plasmid unnamed1"/>
</dbReference>
<evidence type="ECO:0000256" key="2">
    <source>
        <dbReference type="ARBA" id="ARBA00010139"/>
    </source>
</evidence>
<dbReference type="AlphaFoldDB" id="A0A9X7UFI4"/>
<dbReference type="InterPro" id="IPR036188">
    <property type="entry name" value="FAD/NAD-bd_sf"/>
</dbReference>
<organism evidence="7 8">
    <name type="scientific">Sphingobium yanoikuyae</name>
    <name type="common">Sphingomonas yanoikuyae</name>
    <dbReference type="NCBI Taxonomy" id="13690"/>
    <lineage>
        <taxon>Bacteria</taxon>
        <taxon>Pseudomonadati</taxon>
        <taxon>Pseudomonadota</taxon>
        <taxon>Alphaproteobacteria</taxon>
        <taxon>Sphingomonadales</taxon>
        <taxon>Sphingomonadaceae</taxon>
        <taxon>Sphingobium</taxon>
    </lineage>
</organism>
<keyword evidence="7" id="KW-0614">Plasmid</keyword>
<dbReference type="InterPro" id="IPR050775">
    <property type="entry name" value="FAD-binding_Monooxygenases"/>
</dbReference>
<keyword evidence="3" id="KW-0285">Flavoprotein</keyword>
<evidence type="ECO:0000313" key="7">
    <source>
        <dbReference type="EMBL" id="QNG49396.1"/>
    </source>
</evidence>
<keyword evidence="5" id="KW-0521">NADP</keyword>
<dbReference type="Gene3D" id="3.50.50.60">
    <property type="entry name" value="FAD/NAD(P)-binding domain"/>
    <property type="match status" value="1"/>
</dbReference>
<proteinExistence type="inferred from homology"/>
<evidence type="ECO:0000256" key="1">
    <source>
        <dbReference type="ARBA" id="ARBA00001974"/>
    </source>
</evidence>
<reference evidence="7 8" key="1">
    <citation type="submission" date="2020-07" db="EMBL/GenBank/DDBJ databases">
        <title>Whole genome sequence of Sphingobium yanoikuyae A3.</title>
        <authorList>
            <person name="Han S.-S."/>
        </authorList>
    </citation>
    <scope>NUCLEOTIDE SEQUENCE [LARGE SCALE GENOMIC DNA]</scope>
    <source>
        <strain evidence="7 8">A3</strain>
        <plasmid evidence="7 8">unnamed1</plasmid>
    </source>
</reference>